<keyword evidence="3 7" id="KW-0812">Transmembrane</keyword>
<keyword evidence="8" id="KW-0732">Signal</keyword>
<organism evidence="10 11">
    <name type="scientific">Sinimarinibacterium thermocellulolyticum</name>
    <dbReference type="NCBI Taxonomy" id="3170016"/>
    <lineage>
        <taxon>Bacteria</taxon>
        <taxon>Pseudomonadati</taxon>
        <taxon>Pseudomonadota</taxon>
        <taxon>Gammaproteobacteria</taxon>
        <taxon>Nevskiales</taxon>
        <taxon>Nevskiaceae</taxon>
        <taxon>Sinimarinibacterium</taxon>
    </lineage>
</organism>
<evidence type="ECO:0000256" key="3">
    <source>
        <dbReference type="ARBA" id="ARBA00022692"/>
    </source>
</evidence>
<keyword evidence="5 7" id="KW-1133">Transmembrane helix</keyword>
<dbReference type="Pfam" id="PF11412">
    <property type="entry name" value="DsbD_N"/>
    <property type="match status" value="1"/>
</dbReference>
<evidence type="ECO:0000256" key="2">
    <source>
        <dbReference type="ARBA" id="ARBA00022475"/>
    </source>
</evidence>
<feature type="transmembrane region" description="Helical" evidence="7">
    <location>
        <begin position="355"/>
        <end position="375"/>
    </location>
</feature>
<evidence type="ECO:0000313" key="11">
    <source>
        <dbReference type="Proteomes" id="UP001465331"/>
    </source>
</evidence>
<feature type="transmembrane region" description="Helical" evidence="7">
    <location>
        <begin position="395"/>
        <end position="419"/>
    </location>
</feature>
<dbReference type="PANTHER" id="PTHR32234">
    <property type="entry name" value="THIOL:DISULFIDE INTERCHANGE PROTEIN DSBD"/>
    <property type="match status" value="1"/>
</dbReference>
<evidence type="ECO:0000256" key="5">
    <source>
        <dbReference type="ARBA" id="ARBA00022989"/>
    </source>
</evidence>
<keyword evidence="2" id="KW-1003">Cell membrane</keyword>
<comment type="subcellular location">
    <subcellularLocation>
        <location evidence="1">Cell membrane</location>
        <topology evidence="1">Multi-pass membrane protein</topology>
    </subcellularLocation>
</comment>
<feature type="transmembrane region" description="Helical" evidence="7">
    <location>
        <begin position="533"/>
        <end position="552"/>
    </location>
</feature>
<dbReference type="EMBL" id="JBEPIJ010000016">
    <property type="protein sequence ID" value="MES0874856.1"/>
    <property type="molecule type" value="Genomic_DNA"/>
</dbReference>
<feature type="transmembrane region" description="Helical" evidence="7">
    <location>
        <begin position="308"/>
        <end position="334"/>
    </location>
</feature>
<keyword evidence="4" id="KW-0201">Cytochrome c-type biogenesis</keyword>
<evidence type="ECO:0000313" key="10">
    <source>
        <dbReference type="EMBL" id="MES0874856.1"/>
    </source>
</evidence>
<proteinExistence type="predicted"/>
<evidence type="ECO:0000256" key="4">
    <source>
        <dbReference type="ARBA" id="ARBA00022748"/>
    </source>
</evidence>
<dbReference type="Pfam" id="PF13899">
    <property type="entry name" value="Thioredoxin_7"/>
    <property type="match status" value="1"/>
</dbReference>
<dbReference type="SUPFAM" id="SSF52833">
    <property type="entry name" value="Thioredoxin-like"/>
    <property type="match status" value="1"/>
</dbReference>
<evidence type="ECO:0000259" key="9">
    <source>
        <dbReference type="PROSITE" id="PS51352"/>
    </source>
</evidence>
<dbReference type="Proteomes" id="UP001465331">
    <property type="component" value="Unassembled WGS sequence"/>
</dbReference>
<dbReference type="InterPro" id="IPR028250">
    <property type="entry name" value="DsbDN"/>
</dbReference>
<protein>
    <submittedName>
        <fullName evidence="10">Protein-disulfide reductase DsbD domain-containing protein</fullName>
    </submittedName>
</protein>
<dbReference type="InterPro" id="IPR003834">
    <property type="entry name" value="Cyt_c_assmbl_TM_dom"/>
</dbReference>
<dbReference type="InterPro" id="IPR035671">
    <property type="entry name" value="DsbD_gamma"/>
</dbReference>
<dbReference type="InterPro" id="IPR036249">
    <property type="entry name" value="Thioredoxin-like_sf"/>
</dbReference>
<feature type="chain" id="PRO_5047182912" evidence="8">
    <location>
        <begin position="26"/>
        <end position="715"/>
    </location>
</feature>
<dbReference type="Gene3D" id="3.40.30.10">
    <property type="entry name" value="Glutaredoxin"/>
    <property type="match status" value="1"/>
</dbReference>
<evidence type="ECO:0000256" key="7">
    <source>
        <dbReference type="SAM" id="Phobius"/>
    </source>
</evidence>
<feature type="signal peptide" evidence="8">
    <location>
        <begin position="1"/>
        <end position="25"/>
    </location>
</feature>
<comment type="caution">
    <text evidence="10">The sequence shown here is derived from an EMBL/GenBank/DDBJ whole genome shotgun (WGS) entry which is preliminary data.</text>
</comment>
<accession>A0ABV2ADE2</accession>
<evidence type="ECO:0000256" key="1">
    <source>
        <dbReference type="ARBA" id="ARBA00004651"/>
    </source>
</evidence>
<keyword evidence="6 7" id="KW-0472">Membrane</keyword>
<dbReference type="CDD" id="cd02953">
    <property type="entry name" value="DsbDgamma"/>
    <property type="match status" value="1"/>
</dbReference>
<sequence>MSSRPHPIPYLSVLLLATLAGNVAAAPVRTAEVEAELHAQTLALQHGDNLVGLRLRPEPGWHVYWRNPGDSGIPTKLEWTLPAGIDAGELQWPYPHPESLGELTNYGYAEETLHPVTIHVDDAVTDETVTLRARASWLACKDICVPGAADLELTLPLGDAPAQPNRDWSHLFDKALRELPQAAGDWPARFATDGRDVSLAVESPALEGARRVAFFAYANDLVNHAAPQRVALEGARLRLSQTISPYFVDAPARVEGVLVVEHEEGTRAYEISAAPGVVAVVAPTATMPALEPRRSSIGTGSGAPPPTLALVLLFALVGGLILNLMPCVFPVLSLKALSLVKAHGDDGGERRRQTYAYSAGVIASCVLVAAAMLVLRSAGEAVGWGFQLQSPAFVALMTYVLFALGLSLSGAVNFGVGLMNLGSGLTQQPGLVGAFFTGVLAVVVASPCTAPFMGTALGYAMTQPAWIALLVFATLGLGLALPFLLLGWFPALARYLPKPGAWMERFKQLMAFPLYLSVVWLLWVLVRQTDAQALARVLLGLVAIAFALWLWASRGVVASTLKLAALAGAFALALMPAQGGGSAPTPSAAYEPWSSERVAELRADGRTIFVDFTADWCLSCKVNERVALKSAKVQRAFAEHNVALLVGDWTRADPLITAELARFGRNGVPLYLVYVDGGEPVVLPQLLTPEIVLASLSAADGIDRDRPVAKRKDGD</sequence>
<name>A0ABV2ADE2_9GAMM</name>
<dbReference type="PROSITE" id="PS51352">
    <property type="entry name" value="THIOREDOXIN_2"/>
    <property type="match status" value="1"/>
</dbReference>
<dbReference type="RefSeq" id="WP_352890240.1">
    <property type="nucleotide sequence ID" value="NZ_JBEPIJ010000016.1"/>
</dbReference>
<dbReference type="Pfam" id="PF02683">
    <property type="entry name" value="DsbD_TM"/>
    <property type="match status" value="1"/>
</dbReference>
<keyword evidence="11" id="KW-1185">Reference proteome</keyword>
<dbReference type="PANTHER" id="PTHR32234:SF3">
    <property type="entry name" value="SUPPRESSION OF COPPER SENSITIVITY PROTEIN"/>
    <property type="match status" value="1"/>
</dbReference>
<feature type="domain" description="Thioredoxin" evidence="9">
    <location>
        <begin position="561"/>
        <end position="701"/>
    </location>
</feature>
<dbReference type="InterPro" id="IPR013766">
    <property type="entry name" value="Thioredoxin_domain"/>
</dbReference>
<feature type="transmembrane region" description="Helical" evidence="7">
    <location>
        <begin position="465"/>
        <end position="489"/>
    </location>
</feature>
<feature type="transmembrane region" description="Helical" evidence="7">
    <location>
        <begin position="509"/>
        <end position="527"/>
    </location>
</feature>
<evidence type="ECO:0000256" key="8">
    <source>
        <dbReference type="SAM" id="SignalP"/>
    </source>
</evidence>
<feature type="transmembrane region" description="Helical" evidence="7">
    <location>
        <begin position="431"/>
        <end position="453"/>
    </location>
</feature>
<gene>
    <name evidence="10" type="ORF">ABSH63_12700</name>
</gene>
<evidence type="ECO:0000256" key="6">
    <source>
        <dbReference type="ARBA" id="ARBA00023136"/>
    </source>
</evidence>
<reference evidence="10 11" key="1">
    <citation type="submission" date="2024-06" db="EMBL/GenBank/DDBJ databases">
        <authorList>
            <person name="Li Z."/>
            <person name="Jiang Y."/>
        </authorList>
    </citation>
    <scope>NUCLEOTIDE SEQUENCE [LARGE SCALE GENOMIC DNA]</scope>
    <source>
        <strain evidence="10 11">HSW-8</strain>
    </source>
</reference>